<evidence type="ECO:0000256" key="6">
    <source>
        <dbReference type="ARBA" id="ARBA00008000"/>
    </source>
</evidence>
<evidence type="ECO:0000256" key="5">
    <source>
        <dbReference type="ARBA" id="ARBA00007706"/>
    </source>
</evidence>
<evidence type="ECO:0000256" key="20">
    <source>
        <dbReference type="ARBA" id="ARBA00047979"/>
    </source>
</evidence>
<protein>
    <recommendedName>
        <fullName evidence="7 24">Galactosylgalactosylxylosylprotein 3-beta-glucuronosyltransferase</fullName>
        <ecNumber evidence="7 24">2.4.1.135</ecNumber>
    </recommendedName>
</protein>
<evidence type="ECO:0000256" key="17">
    <source>
        <dbReference type="ARBA" id="ARBA00023157"/>
    </source>
</evidence>
<dbReference type="SUPFAM" id="SSF53448">
    <property type="entry name" value="Nucleotide-diphospho-sugar transferases"/>
    <property type="match status" value="2"/>
</dbReference>
<dbReference type="InterPro" id="IPR016169">
    <property type="entry name" value="FAD-bd_PCMH_sub2"/>
</dbReference>
<evidence type="ECO:0000256" key="12">
    <source>
        <dbReference type="ARBA" id="ARBA00022827"/>
    </source>
</evidence>
<evidence type="ECO:0000256" key="7">
    <source>
        <dbReference type="ARBA" id="ARBA00012641"/>
    </source>
</evidence>
<dbReference type="GO" id="GO:0046872">
    <property type="term" value="F:metal ion binding"/>
    <property type="evidence" value="ECO:0007669"/>
    <property type="project" value="UniProtKB-KW"/>
</dbReference>
<keyword evidence="17" id="KW-1015">Disulfide bond</keyword>
<keyword evidence="15 24" id="KW-0333">Golgi apparatus</keyword>
<dbReference type="GO" id="GO:0000139">
    <property type="term" value="C:Golgi membrane"/>
    <property type="evidence" value="ECO:0007669"/>
    <property type="project" value="UniProtKB-SubCell"/>
</dbReference>
<dbReference type="CDD" id="cd23439">
    <property type="entry name" value="beta-trefoil_Ricin_GALNT10-like"/>
    <property type="match status" value="1"/>
</dbReference>
<dbReference type="InterPro" id="IPR016166">
    <property type="entry name" value="FAD-bd_PCMH"/>
</dbReference>
<keyword evidence="9 24" id="KW-0808">Transferase</keyword>
<dbReference type="InterPro" id="IPR001173">
    <property type="entry name" value="Glyco_trans_2-like"/>
</dbReference>
<dbReference type="SMART" id="SM00458">
    <property type="entry name" value="RICIN"/>
    <property type="match status" value="1"/>
</dbReference>
<comment type="subcellular location">
    <subcellularLocation>
        <location evidence="2 24">Golgi apparatus membrane</location>
        <topology evidence="2 24">Single-pass type II membrane protein</topology>
    </subcellularLocation>
</comment>
<dbReference type="WBParaSite" id="TCONS_00016484.p1">
    <property type="protein sequence ID" value="TCONS_00016484.p1"/>
    <property type="gene ID" value="XLOC_011084"/>
</dbReference>
<evidence type="ECO:0000313" key="27">
    <source>
        <dbReference type="WBParaSite" id="TCONS_00016484.p1"/>
    </source>
</evidence>
<keyword evidence="10" id="KW-0812">Transmembrane</keyword>
<keyword evidence="12" id="KW-0274">FAD</keyword>
<keyword evidence="18" id="KW-0325">Glycoprotein</keyword>
<dbReference type="InterPro" id="IPR006094">
    <property type="entry name" value="Oxid_FAD_bind_N"/>
</dbReference>
<evidence type="ECO:0000256" key="23">
    <source>
        <dbReference type="PIRSR" id="PIRSR605027-4"/>
    </source>
</evidence>
<keyword evidence="11" id="KW-0430">Lectin</keyword>
<evidence type="ECO:0000256" key="24">
    <source>
        <dbReference type="RuleBase" id="RU363127"/>
    </source>
</evidence>
<evidence type="ECO:0000256" key="19">
    <source>
        <dbReference type="ARBA" id="ARBA00023211"/>
    </source>
</evidence>
<sequence length="1348" mass="153995">MIKNSIKLLSYKRNCHSLFQRKPFKKLTNDDVSYFKNIIGTNYVKEDDIDSFNEDWMKWYKGESKCVLFPESLEEISEIVKYCYKENIAIVPQSGNTGLVGGSIPVFDEIILSLKRLRKNFSFDPSSGVVECDAGYILEEINEKLMDYGHMMPIDLGAKGSCLIGGNVATCAGGIRLIKYGNIHANILGLDVVIADKKGSILKMGSSLRKDNTDLHLAHLFIGSEGHLGIIGNVKMLAVPYPKGISTSLLSIKTFEDCKKILQLAKTQLSENLSSFEFLDHDILQCVSQFSKVPIPFNEIPQFALIIECSSSNEEICLKKMEDFLSMCYEKNLVNDGIVTNGFNEARGIWNIREGAPLSVGKEGYVYKYDMSLPIEHFYLLNNEIKNLLKNKKEKLGILRICSYGHLGDGNTHFNIISKQPTDDIYKSVHPYIYDWVVNHNGSISAEHGIGQLKRNYMSIVTKDDMVLMAKYVREEALAGRRIGENPFLEYIGLPKKDWHDYKAMEEDLKRVGNGEQGKAFVIPNQTPEIKKIQDDLYRVNGYNAYVSDMIPLNRSVNDIRNPKCKDIQYISKLPTVSVIFPFYNEHKSAILRSIYSILNRSPSNTIVQIILVNDASTKNELNEPFREDLKKRGLSNIVEMIINRKREGLIRARQIGAYHAIGEILVFLDAHSEANYNWLPPLIEPIIINYKTVVCPLVDIINCDTFEYRSQDEGGRGSFDWNFNYKRLPLSKDDLKNPTKPFYSPVMAGGYFAISAKWFWELGGYDDGLYIWGGEQYELSFKVWQCHGNMVDAPCSRIGHIYRCKYVPFPNPGIGDFVSKNYKRVAVVWMDEYAKYLYNRRPAIKNIDPGNLDKQLEIRKRHKCKSFDWFMKNVAYDQNSFYPAEEPEDSANGTISNRDSELCLDATNLETNDQLRVRECGKGIQIFELYYANAIRINSGQHCLDASSSKDGTPVVLFTCHGLGGNQRFEYNIETQQIIHKLTGNCLEASYDGVDSGVVFVSICKKGKMAQQWEFSYVNKKLVEERKKLPDRNNGRRIKSNMSRSSTRLFFRKNIKFAIFSILIIGSSILLLLQIIDNRGSVNLEHKHKYKNDFKDYKTQIIVITPTYKRYTRMADMTRMTNTLRLVPNVHWILVEDGLEKSKLLENLLERSEIPYTYIVHKTASGYPKRGWYQRDMALTYLRNNYDKITNNFNHSVVFFGDDDNSYDTRLFTNYIANVKKVGIWAVGHVGGAIFESPKVENGKVIGWHVRWMPSRKFATDMAGFAISLKCFLDNPNALFGKSCKRGGGAPEPCLLESLGFTKDDLEPFGFDKPPGESREILVYHTKTSKPKSFPQQDLYGYDVELM</sequence>
<dbReference type="InterPro" id="IPR035992">
    <property type="entry name" value="Ricin_B-like_lectins"/>
</dbReference>
<evidence type="ECO:0000256" key="10">
    <source>
        <dbReference type="ARBA" id="ARBA00022692"/>
    </source>
</evidence>
<dbReference type="SUPFAM" id="SSF55103">
    <property type="entry name" value="FAD-linked oxidases, C-terminal domain"/>
    <property type="match status" value="1"/>
</dbReference>
<dbReference type="FunFam" id="3.30.43.10:FF:000011">
    <property type="entry name" value="D-lactate dehydrogenase (Cytochrome)"/>
    <property type="match status" value="1"/>
</dbReference>
<comment type="similarity">
    <text evidence="4">Belongs to the glycosyltransferase 2 family. GalNAc-T subfamily.</text>
</comment>
<accession>A0AAF5DNV0</accession>
<feature type="site" description="Interaction with galactose moiety of substrate glycoprotein" evidence="23">
    <location>
        <position position="1237"/>
    </location>
</feature>
<feature type="binding site" evidence="22">
    <location>
        <position position="1205"/>
    </location>
    <ligand>
        <name>Mn(2+)</name>
        <dbReference type="ChEBI" id="CHEBI:29035"/>
    </ligand>
</feature>
<evidence type="ECO:0000256" key="2">
    <source>
        <dbReference type="ARBA" id="ARBA00004323"/>
    </source>
</evidence>
<dbReference type="Proteomes" id="UP000035681">
    <property type="component" value="Unplaced"/>
</dbReference>
<dbReference type="GO" id="GO:0015018">
    <property type="term" value="F:galactosylgalactosylxylosylprotein 3-beta-glucuronosyltransferase activity"/>
    <property type="evidence" value="ECO:0007669"/>
    <property type="project" value="UniProtKB-UniRule"/>
</dbReference>
<comment type="similarity">
    <text evidence="6">Belongs to the FAD-binding oxidoreductase/transferase type 4 family.</text>
</comment>
<keyword evidence="8" id="KW-0285">Flavoprotein</keyword>
<evidence type="ECO:0000256" key="4">
    <source>
        <dbReference type="ARBA" id="ARBA00005680"/>
    </source>
</evidence>
<dbReference type="Gene3D" id="3.30.70.2740">
    <property type="match status" value="1"/>
</dbReference>
<feature type="domain" description="FAD-binding PCMH-type" evidence="25">
    <location>
        <begin position="60"/>
        <end position="241"/>
    </location>
</feature>
<dbReference type="EC" id="2.4.1.135" evidence="7 24"/>
<evidence type="ECO:0000256" key="13">
    <source>
        <dbReference type="ARBA" id="ARBA00022968"/>
    </source>
</evidence>
<dbReference type="GO" id="GO:0030246">
    <property type="term" value="F:carbohydrate binding"/>
    <property type="evidence" value="ECO:0007669"/>
    <property type="project" value="UniProtKB-KW"/>
</dbReference>
<dbReference type="Gene3D" id="2.80.10.50">
    <property type="match status" value="1"/>
</dbReference>
<dbReference type="InterPro" id="IPR016167">
    <property type="entry name" value="FAD-bd_PCMH_sub1"/>
</dbReference>
<dbReference type="GO" id="GO:0006493">
    <property type="term" value="P:protein O-linked glycosylation"/>
    <property type="evidence" value="ECO:0007669"/>
    <property type="project" value="TreeGrafter"/>
</dbReference>
<keyword evidence="14" id="KW-1133">Transmembrane helix</keyword>
<comment type="catalytic activity">
    <reaction evidence="20 24">
        <text>3-O-(beta-D-galactosyl-(1-&gt;3)-beta-D-galactosyl-(1-&gt;4)-beta-D-xylosyl)-L-seryl-[protein] + UDP-alpha-D-glucuronate = 3-O-(beta-D-GlcA-(1-&gt;3)-beta-D-Gal-(1-&gt;3)-beta-D-Gal-(1-&gt;4)-beta-D-Xyl)-L-seryl-[protein] + UDP + H(+)</text>
        <dbReference type="Rhea" id="RHEA:24168"/>
        <dbReference type="Rhea" id="RHEA-COMP:12571"/>
        <dbReference type="Rhea" id="RHEA-COMP:12573"/>
        <dbReference type="ChEBI" id="CHEBI:15378"/>
        <dbReference type="ChEBI" id="CHEBI:58052"/>
        <dbReference type="ChEBI" id="CHEBI:58223"/>
        <dbReference type="ChEBI" id="CHEBI:132090"/>
        <dbReference type="ChEBI" id="CHEBI:132093"/>
        <dbReference type="EC" id="2.4.1.135"/>
    </reaction>
</comment>
<evidence type="ECO:0000256" key="22">
    <source>
        <dbReference type="PIRSR" id="PIRSR605027-3"/>
    </source>
</evidence>
<feature type="active site" description="Proton donor/acceptor" evidence="21">
    <location>
        <position position="1293"/>
    </location>
</feature>
<dbReference type="SUPFAM" id="SSF50370">
    <property type="entry name" value="Ricin B-like lectins"/>
    <property type="match status" value="1"/>
</dbReference>
<dbReference type="Pfam" id="PF00652">
    <property type="entry name" value="Ricin_B_lectin"/>
    <property type="match status" value="1"/>
</dbReference>
<dbReference type="InterPro" id="IPR045885">
    <property type="entry name" value="GalNAc-T"/>
</dbReference>
<keyword evidence="13 24" id="KW-0735">Signal-anchor</keyword>
<evidence type="ECO:0000256" key="21">
    <source>
        <dbReference type="PIRSR" id="PIRSR605027-1"/>
    </source>
</evidence>
<dbReference type="PROSITE" id="PS51387">
    <property type="entry name" value="FAD_PCMH"/>
    <property type="match status" value="1"/>
</dbReference>
<dbReference type="GO" id="GO:0071949">
    <property type="term" value="F:FAD binding"/>
    <property type="evidence" value="ECO:0007669"/>
    <property type="project" value="InterPro"/>
</dbReference>
<dbReference type="Gene3D" id="3.90.550.10">
    <property type="entry name" value="Spore Coat Polysaccharide Biosynthesis Protein SpsA, Chain A"/>
    <property type="match status" value="2"/>
</dbReference>
<evidence type="ECO:0000256" key="14">
    <source>
        <dbReference type="ARBA" id="ARBA00022989"/>
    </source>
</evidence>
<comment type="pathway">
    <text evidence="3 24">Protein modification; protein glycosylation.</text>
</comment>
<dbReference type="FunFam" id="3.30.70.2190:FF:000001">
    <property type="entry name" value="D-2-hydroxyglutarate dehydrogenase mitochondrial"/>
    <property type="match status" value="1"/>
</dbReference>
<dbReference type="FunFam" id="3.90.550.10:FF:000029">
    <property type="entry name" value="Polypeptide N-acetylgalactosaminyltransferase"/>
    <property type="match status" value="1"/>
</dbReference>
<evidence type="ECO:0000256" key="18">
    <source>
        <dbReference type="ARBA" id="ARBA00023180"/>
    </source>
</evidence>
<evidence type="ECO:0000256" key="9">
    <source>
        <dbReference type="ARBA" id="ARBA00022679"/>
    </source>
</evidence>
<dbReference type="Gene3D" id="3.30.70.2190">
    <property type="match status" value="1"/>
</dbReference>
<dbReference type="GO" id="GO:0004653">
    <property type="term" value="F:polypeptide N-acetylgalactosaminyltransferase activity"/>
    <property type="evidence" value="ECO:0007669"/>
    <property type="project" value="TreeGrafter"/>
</dbReference>
<comment type="cofactor">
    <cofactor evidence="1 22 24">
        <name>Mn(2+)</name>
        <dbReference type="ChEBI" id="CHEBI:29035"/>
    </cofactor>
</comment>
<dbReference type="Gene3D" id="3.30.43.10">
    <property type="entry name" value="Uridine Diphospho-n-acetylenolpyruvylglucosamine Reductase, domain 2"/>
    <property type="match status" value="1"/>
</dbReference>
<keyword evidence="19 22" id="KW-0464">Manganese</keyword>
<reference evidence="27" key="1">
    <citation type="submission" date="2024-02" db="UniProtKB">
        <authorList>
            <consortium name="WormBaseParasite"/>
        </authorList>
    </citation>
    <scope>IDENTIFICATION</scope>
</reference>
<dbReference type="CDD" id="cd02510">
    <property type="entry name" value="pp-GalNAc-T"/>
    <property type="match status" value="1"/>
</dbReference>
<dbReference type="InterPro" id="IPR016164">
    <property type="entry name" value="FAD-linked_Oxase-like_C"/>
</dbReference>
<evidence type="ECO:0000259" key="25">
    <source>
        <dbReference type="PROSITE" id="PS51387"/>
    </source>
</evidence>
<dbReference type="InterPro" id="IPR036318">
    <property type="entry name" value="FAD-bd_PCMH-like_sf"/>
</dbReference>
<dbReference type="InterPro" id="IPR004113">
    <property type="entry name" value="FAD-bd_oxidored_4_C"/>
</dbReference>
<dbReference type="Pfam" id="PF01565">
    <property type="entry name" value="FAD_binding_4"/>
    <property type="match status" value="1"/>
</dbReference>
<dbReference type="FunFam" id="3.90.550.10:FF:000147">
    <property type="entry name" value="Galactosylgalactosylxylosylprotein 3-beta-glucuronosyltransferase"/>
    <property type="match status" value="1"/>
</dbReference>
<dbReference type="CDD" id="cd00218">
    <property type="entry name" value="GlcAT-I"/>
    <property type="match status" value="1"/>
</dbReference>
<evidence type="ECO:0000256" key="3">
    <source>
        <dbReference type="ARBA" id="ARBA00004922"/>
    </source>
</evidence>
<dbReference type="SUPFAM" id="SSF56176">
    <property type="entry name" value="FAD-binding/transporter-associated domain-like"/>
    <property type="match status" value="1"/>
</dbReference>
<evidence type="ECO:0000256" key="1">
    <source>
        <dbReference type="ARBA" id="ARBA00001936"/>
    </source>
</evidence>
<dbReference type="InterPro" id="IPR029044">
    <property type="entry name" value="Nucleotide-diphossugar_trans"/>
</dbReference>
<proteinExistence type="inferred from homology"/>
<dbReference type="PANTHER" id="PTHR11675:SF134">
    <property type="entry name" value="N-ACETYLGALACTOSAMINYLTRANSFERASE 4-RELATED"/>
    <property type="match status" value="1"/>
</dbReference>
<keyword evidence="26" id="KW-1185">Reference proteome</keyword>
<dbReference type="Pfam" id="PF03360">
    <property type="entry name" value="Glyco_transf_43"/>
    <property type="match status" value="1"/>
</dbReference>
<keyword evidence="16" id="KW-0472">Membrane</keyword>
<evidence type="ECO:0000256" key="11">
    <source>
        <dbReference type="ARBA" id="ARBA00022734"/>
    </source>
</evidence>
<dbReference type="Pfam" id="PF00535">
    <property type="entry name" value="Glycos_transf_2"/>
    <property type="match status" value="1"/>
</dbReference>
<comment type="similarity">
    <text evidence="5 24">Belongs to the glycosyltransferase 43 family.</text>
</comment>
<dbReference type="Gene3D" id="3.30.465.10">
    <property type="match status" value="1"/>
</dbReference>
<dbReference type="AlphaFoldDB" id="A0AAF5DNV0"/>
<evidence type="ECO:0000256" key="16">
    <source>
        <dbReference type="ARBA" id="ARBA00023136"/>
    </source>
</evidence>
<dbReference type="PANTHER" id="PTHR11675">
    <property type="entry name" value="N-ACETYLGALACTOSAMINYLTRANSFERASE"/>
    <property type="match status" value="1"/>
</dbReference>
<evidence type="ECO:0000256" key="15">
    <source>
        <dbReference type="ARBA" id="ARBA00023034"/>
    </source>
</evidence>
<evidence type="ECO:0000313" key="26">
    <source>
        <dbReference type="Proteomes" id="UP000035681"/>
    </source>
</evidence>
<dbReference type="Pfam" id="PF02913">
    <property type="entry name" value="FAD-oxidase_C"/>
    <property type="match status" value="1"/>
</dbReference>
<dbReference type="InterPro" id="IPR000772">
    <property type="entry name" value="Ricin_B_lectin"/>
</dbReference>
<keyword evidence="22 24" id="KW-0479">Metal-binding</keyword>
<dbReference type="InterPro" id="IPR005027">
    <property type="entry name" value="Glyco_trans_43"/>
</dbReference>
<evidence type="ECO:0000256" key="8">
    <source>
        <dbReference type="ARBA" id="ARBA00022630"/>
    </source>
</evidence>
<organism evidence="26 27">
    <name type="scientific">Strongyloides stercoralis</name>
    <name type="common">Threadworm</name>
    <dbReference type="NCBI Taxonomy" id="6248"/>
    <lineage>
        <taxon>Eukaryota</taxon>
        <taxon>Metazoa</taxon>
        <taxon>Ecdysozoa</taxon>
        <taxon>Nematoda</taxon>
        <taxon>Chromadorea</taxon>
        <taxon>Rhabditida</taxon>
        <taxon>Tylenchina</taxon>
        <taxon>Panagrolaimomorpha</taxon>
        <taxon>Strongyloidoidea</taxon>
        <taxon>Strongyloididae</taxon>
        <taxon>Strongyloides</taxon>
    </lineage>
</organism>
<name>A0AAF5DNV0_STRER</name>
<dbReference type="PROSITE" id="PS50231">
    <property type="entry name" value="RICIN_B_LECTIN"/>
    <property type="match status" value="1"/>
</dbReference>